<keyword evidence="4" id="KW-1185">Reference proteome</keyword>
<feature type="region of interest" description="Disordered" evidence="1">
    <location>
        <begin position="349"/>
        <end position="383"/>
    </location>
</feature>
<dbReference type="Proteomes" id="UP001139384">
    <property type="component" value="Unassembled WGS sequence"/>
</dbReference>
<reference evidence="3" key="1">
    <citation type="submission" date="2022-01" db="EMBL/GenBank/DDBJ databases">
        <title>Draft Genome Sequences of Seven Type Strains of the Genus Streptomyces.</title>
        <authorList>
            <person name="Aziz S."/>
            <person name="Coretto E."/>
            <person name="Chronakova A."/>
            <person name="Sproer C."/>
            <person name="Huber K."/>
            <person name="Nouioui I."/>
            <person name="Gross H."/>
        </authorList>
    </citation>
    <scope>NUCLEOTIDE SEQUENCE</scope>
    <source>
        <strain evidence="3">DSM 103493</strain>
    </source>
</reference>
<evidence type="ECO:0000313" key="3">
    <source>
        <dbReference type="EMBL" id="MCF1594442.1"/>
    </source>
</evidence>
<comment type="caution">
    <text evidence="3">The sequence shown here is derived from an EMBL/GenBank/DDBJ whole genome shotgun (WGS) entry which is preliminary data.</text>
</comment>
<gene>
    <name evidence="3" type="ORF">L0P92_12805</name>
</gene>
<dbReference type="Gene3D" id="3.90.1010.20">
    <property type="match status" value="4"/>
</dbReference>
<proteinExistence type="predicted"/>
<protein>
    <submittedName>
        <fullName evidence="3">FMN-binding protein</fullName>
    </submittedName>
</protein>
<dbReference type="EMBL" id="JAKEIP010000037">
    <property type="protein sequence ID" value="MCF1594442.1"/>
    <property type="molecule type" value="Genomic_DNA"/>
</dbReference>
<evidence type="ECO:0000313" key="4">
    <source>
        <dbReference type="Proteomes" id="UP001139384"/>
    </source>
</evidence>
<accession>A0A9X1PVY3</accession>
<evidence type="ECO:0000259" key="2">
    <source>
        <dbReference type="SMART" id="SM00900"/>
    </source>
</evidence>
<dbReference type="SMART" id="SM00900">
    <property type="entry name" value="FMN_bind"/>
    <property type="match status" value="4"/>
</dbReference>
<dbReference type="Pfam" id="PF04205">
    <property type="entry name" value="FMN_bind"/>
    <property type="match status" value="4"/>
</dbReference>
<dbReference type="AlphaFoldDB" id="A0A9X1PVY3"/>
<name>A0A9X1PVY3_STRM4</name>
<dbReference type="InterPro" id="IPR006311">
    <property type="entry name" value="TAT_signal"/>
</dbReference>
<organism evidence="3 4">
    <name type="scientific">Streptomyces muensis</name>
    <dbReference type="NCBI Taxonomy" id="1077944"/>
    <lineage>
        <taxon>Bacteria</taxon>
        <taxon>Bacillati</taxon>
        <taxon>Actinomycetota</taxon>
        <taxon>Actinomycetes</taxon>
        <taxon>Kitasatosporales</taxon>
        <taxon>Streptomycetaceae</taxon>
        <taxon>Streptomyces</taxon>
    </lineage>
</organism>
<evidence type="ECO:0000256" key="1">
    <source>
        <dbReference type="SAM" id="MobiDB-lite"/>
    </source>
</evidence>
<feature type="domain" description="FMN-binding" evidence="2">
    <location>
        <begin position="69"/>
        <end position="145"/>
    </location>
</feature>
<feature type="compositionally biased region" description="Low complexity" evidence="1">
    <location>
        <begin position="349"/>
        <end position="359"/>
    </location>
</feature>
<sequence>MRKSHPIRRVVLAGAATVSGIVLLLSLKPASDPGSAQAAGIGAPPAASAQGGAQAAATGTFTGDAAQTQYGAVQVRLTVANGKITKAETVQAPKGGRSDQITANAVPKLNQAAVAAGSADIDAVSGATYTSAGYKESLQSALDKAQASAGASQGSGAAQAATVTGDAVQTQYGAVQVRITVNGGKISKAETVQAPKGGRSDQVTADAVPKLNQAAVAAGTADIDAVSGATYTSAGYKESLQSALDKAQASAGASQGSGAAQAATVTGDAVQTQYGAVQVRITVNGGKISKAETVQAPKGGRSDQVTADAVPKLNQAAVAAGTADIDAVSGATYTSAGYKESLQSALDKAQASAGASQGSGSQGSGSQGSGAAQARTVTGEVSQTQYGPVQVRVTVAGGKITKAEAVQTPKGGQSDQVTANAVPKLNQAAVAAGSADIDAVSGATYTSAGYKESLQSALDQAGG</sequence>
<feature type="domain" description="FMN-binding" evidence="2">
    <location>
        <begin position="171"/>
        <end position="247"/>
    </location>
</feature>
<dbReference type="GO" id="GO:0016020">
    <property type="term" value="C:membrane"/>
    <property type="evidence" value="ECO:0007669"/>
    <property type="project" value="InterPro"/>
</dbReference>
<dbReference type="RefSeq" id="WP_234762695.1">
    <property type="nucleotide sequence ID" value="NZ_JAKEIP010000037.1"/>
</dbReference>
<feature type="domain" description="FMN-binding" evidence="2">
    <location>
        <begin position="273"/>
        <end position="349"/>
    </location>
</feature>
<dbReference type="InterPro" id="IPR007329">
    <property type="entry name" value="FMN-bd"/>
</dbReference>
<dbReference type="PROSITE" id="PS51318">
    <property type="entry name" value="TAT"/>
    <property type="match status" value="1"/>
</dbReference>
<dbReference type="GO" id="GO:0010181">
    <property type="term" value="F:FMN binding"/>
    <property type="evidence" value="ECO:0007669"/>
    <property type="project" value="InterPro"/>
</dbReference>
<feature type="domain" description="FMN-binding" evidence="2">
    <location>
        <begin position="385"/>
        <end position="461"/>
    </location>
</feature>